<dbReference type="AlphaFoldDB" id="A0A392PL53"/>
<dbReference type="Proteomes" id="UP000265520">
    <property type="component" value="Unassembled WGS sequence"/>
</dbReference>
<name>A0A392PL53_9FABA</name>
<evidence type="ECO:0000313" key="2">
    <source>
        <dbReference type="EMBL" id="MCI12367.1"/>
    </source>
</evidence>
<keyword evidence="3" id="KW-1185">Reference proteome</keyword>
<proteinExistence type="predicted"/>
<sequence>MIEEEMRGRAVVNAWDHEAGYTRWFYRVSHPILRPVQAAEEPPRPPNLERSLEAGEAEERTPIYDIMHRLLGFVEPTL</sequence>
<accession>A0A392PL53</accession>
<reference evidence="2 3" key="1">
    <citation type="journal article" date="2018" name="Front. Plant Sci.">
        <title>Red Clover (Trifolium pratense) and Zigzag Clover (T. medium) - A Picture of Genomic Similarities and Differences.</title>
        <authorList>
            <person name="Dluhosova J."/>
            <person name="Istvanek J."/>
            <person name="Nedelnik J."/>
            <person name="Repkova J."/>
        </authorList>
    </citation>
    <scope>NUCLEOTIDE SEQUENCE [LARGE SCALE GENOMIC DNA]</scope>
    <source>
        <strain evidence="3">cv. 10/8</strain>
        <tissue evidence="2">Leaf</tissue>
    </source>
</reference>
<organism evidence="2 3">
    <name type="scientific">Trifolium medium</name>
    <dbReference type="NCBI Taxonomy" id="97028"/>
    <lineage>
        <taxon>Eukaryota</taxon>
        <taxon>Viridiplantae</taxon>
        <taxon>Streptophyta</taxon>
        <taxon>Embryophyta</taxon>
        <taxon>Tracheophyta</taxon>
        <taxon>Spermatophyta</taxon>
        <taxon>Magnoliopsida</taxon>
        <taxon>eudicotyledons</taxon>
        <taxon>Gunneridae</taxon>
        <taxon>Pentapetalae</taxon>
        <taxon>rosids</taxon>
        <taxon>fabids</taxon>
        <taxon>Fabales</taxon>
        <taxon>Fabaceae</taxon>
        <taxon>Papilionoideae</taxon>
        <taxon>50 kb inversion clade</taxon>
        <taxon>NPAAA clade</taxon>
        <taxon>Hologalegina</taxon>
        <taxon>IRL clade</taxon>
        <taxon>Trifolieae</taxon>
        <taxon>Trifolium</taxon>
    </lineage>
</organism>
<evidence type="ECO:0000313" key="3">
    <source>
        <dbReference type="Proteomes" id="UP000265520"/>
    </source>
</evidence>
<dbReference type="EMBL" id="LXQA010083895">
    <property type="protein sequence ID" value="MCI12367.1"/>
    <property type="molecule type" value="Genomic_DNA"/>
</dbReference>
<evidence type="ECO:0000256" key="1">
    <source>
        <dbReference type="SAM" id="MobiDB-lite"/>
    </source>
</evidence>
<feature type="non-terminal residue" evidence="2">
    <location>
        <position position="78"/>
    </location>
</feature>
<protein>
    <submittedName>
        <fullName evidence="2">Uncharacterized protein</fullName>
    </submittedName>
</protein>
<feature type="region of interest" description="Disordered" evidence="1">
    <location>
        <begin position="37"/>
        <end position="56"/>
    </location>
</feature>
<comment type="caution">
    <text evidence="2">The sequence shown here is derived from an EMBL/GenBank/DDBJ whole genome shotgun (WGS) entry which is preliminary data.</text>
</comment>